<dbReference type="InterPro" id="IPR051474">
    <property type="entry name" value="Anti-sigma-K/W_factor"/>
</dbReference>
<proteinExistence type="predicted"/>
<feature type="domain" description="Anti-sigma K factor RskA C-terminal" evidence="2">
    <location>
        <begin position="98"/>
        <end position="255"/>
    </location>
</feature>
<dbReference type="PANTHER" id="PTHR37461">
    <property type="entry name" value="ANTI-SIGMA-K FACTOR RSKA"/>
    <property type="match status" value="1"/>
</dbReference>
<dbReference type="Proteomes" id="UP000294564">
    <property type="component" value="Unassembled WGS sequence"/>
</dbReference>
<dbReference type="Pfam" id="PF10099">
    <property type="entry name" value="RskA_C"/>
    <property type="match status" value="1"/>
</dbReference>
<dbReference type="EMBL" id="SLXM01000001">
    <property type="protein sequence ID" value="TCP28254.1"/>
    <property type="molecule type" value="Genomic_DNA"/>
</dbReference>
<organism evidence="3 4">
    <name type="scientific">Tenacibaculum skagerrakense</name>
    <dbReference type="NCBI Taxonomy" id="186571"/>
    <lineage>
        <taxon>Bacteria</taxon>
        <taxon>Pseudomonadati</taxon>
        <taxon>Bacteroidota</taxon>
        <taxon>Flavobacteriia</taxon>
        <taxon>Flavobacteriales</taxon>
        <taxon>Flavobacteriaceae</taxon>
        <taxon>Tenacibaculum</taxon>
    </lineage>
</organism>
<dbReference type="GO" id="GO:0016989">
    <property type="term" value="F:sigma factor antagonist activity"/>
    <property type="evidence" value="ECO:0007669"/>
    <property type="project" value="TreeGrafter"/>
</dbReference>
<feature type="coiled-coil region" evidence="1">
    <location>
        <begin position="115"/>
        <end position="142"/>
    </location>
</feature>
<comment type="caution">
    <text evidence="3">The sequence shown here is derived from an EMBL/GenBank/DDBJ whole genome shotgun (WGS) entry which is preliminary data.</text>
</comment>
<evidence type="ECO:0000256" key="1">
    <source>
        <dbReference type="SAM" id="Coils"/>
    </source>
</evidence>
<sequence>MDIQEYIASGILELYVAGSLSDKENEEVYEMLLKYPELLTEVQKIEGTVSTLTSSVAPLEKQPSFKNLLIKIIQDKETNPKVIPIDRDRRNWITYTGWAASIVVGSALLLSQINKSSLSEELRETSAKNQQFQEKLKETTNSLETNKTLLAAIRDKNVISIPLQGQKVSPDSYAKVYWNKSTEKIYVDVQGLPDPPKGKVYQLWSLKLNPLTPTSLGTLDNFTADATKIFSITNPNESQAFGITLEPEGGSESPTLEQLYTIGVVES</sequence>
<dbReference type="GO" id="GO:0006417">
    <property type="term" value="P:regulation of translation"/>
    <property type="evidence" value="ECO:0007669"/>
    <property type="project" value="TreeGrafter"/>
</dbReference>
<keyword evidence="4" id="KW-1185">Reference proteome</keyword>
<evidence type="ECO:0000313" key="3">
    <source>
        <dbReference type="EMBL" id="TCP28254.1"/>
    </source>
</evidence>
<evidence type="ECO:0000259" key="2">
    <source>
        <dbReference type="Pfam" id="PF10099"/>
    </source>
</evidence>
<dbReference type="OrthoDB" id="1420916at2"/>
<evidence type="ECO:0000313" key="4">
    <source>
        <dbReference type="Proteomes" id="UP000294564"/>
    </source>
</evidence>
<dbReference type="RefSeq" id="WP_132792230.1">
    <property type="nucleotide sequence ID" value="NZ_SLXM01000001.1"/>
</dbReference>
<protein>
    <submittedName>
        <fullName evidence="3">Anti-sigma-K factor rskA</fullName>
    </submittedName>
</protein>
<dbReference type="InterPro" id="IPR018764">
    <property type="entry name" value="RskA_C"/>
</dbReference>
<accession>A0A4R2P2Q7</accession>
<keyword evidence="1" id="KW-0175">Coiled coil</keyword>
<name>A0A4R2P2Q7_9FLAO</name>
<dbReference type="PANTHER" id="PTHR37461:SF1">
    <property type="entry name" value="ANTI-SIGMA-K FACTOR RSKA"/>
    <property type="match status" value="1"/>
</dbReference>
<dbReference type="AlphaFoldDB" id="A0A4R2P2Q7"/>
<gene>
    <name evidence="3" type="ORF">EV195_101416</name>
</gene>
<reference evidence="3 4" key="1">
    <citation type="submission" date="2019-03" db="EMBL/GenBank/DDBJ databases">
        <title>Genomic Encyclopedia of Type Strains, Phase IV (KMG-IV): sequencing the most valuable type-strain genomes for metagenomic binning, comparative biology and taxonomic classification.</title>
        <authorList>
            <person name="Goeker M."/>
        </authorList>
    </citation>
    <scope>NUCLEOTIDE SEQUENCE [LARGE SCALE GENOMIC DNA]</scope>
    <source>
        <strain evidence="3 4">DSM 14836</strain>
    </source>
</reference>
<dbReference type="GO" id="GO:0005886">
    <property type="term" value="C:plasma membrane"/>
    <property type="evidence" value="ECO:0007669"/>
    <property type="project" value="InterPro"/>
</dbReference>